<evidence type="ECO:0000313" key="3">
    <source>
        <dbReference type="Proteomes" id="UP000076871"/>
    </source>
</evidence>
<evidence type="ECO:0000313" key="2">
    <source>
        <dbReference type="EMBL" id="KZT10469.1"/>
    </source>
</evidence>
<dbReference type="EMBL" id="KV427609">
    <property type="protein sequence ID" value="KZT10469.1"/>
    <property type="molecule type" value="Genomic_DNA"/>
</dbReference>
<dbReference type="Proteomes" id="UP000076871">
    <property type="component" value="Unassembled WGS sequence"/>
</dbReference>
<organism evidence="2 3">
    <name type="scientific">Laetiporus sulphureus 93-53</name>
    <dbReference type="NCBI Taxonomy" id="1314785"/>
    <lineage>
        <taxon>Eukaryota</taxon>
        <taxon>Fungi</taxon>
        <taxon>Dikarya</taxon>
        <taxon>Basidiomycota</taxon>
        <taxon>Agaricomycotina</taxon>
        <taxon>Agaricomycetes</taxon>
        <taxon>Polyporales</taxon>
        <taxon>Laetiporus</taxon>
    </lineage>
</organism>
<gene>
    <name evidence="2" type="ORF">LAESUDRAFT_426546</name>
</gene>
<dbReference type="AlphaFoldDB" id="A0A165GK94"/>
<sequence length="67" mass="7693">MNVFFLIEFGRITPSDSPDLFLQQPPRALRKNEGKKLPKSTDSATTLNAVAPHTHCRRRLATDRRHH</sequence>
<accession>A0A165GK94</accession>
<protein>
    <submittedName>
        <fullName evidence="2">Uncharacterized protein</fullName>
    </submittedName>
</protein>
<name>A0A165GK94_9APHY</name>
<dbReference type="RefSeq" id="XP_040768209.1">
    <property type="nucleotide sequence ID" value="XM_040902414.1"/>
</dbReference>
<proteinExistence type="predicted"/>
<feature type="region of interest" description="Disordered" evidence="1">
    <location>
        <begin position="29"/>
        <end position="67"/>
    </location>
</feature>
<reference evidence="2 3" key="1">
    <citation type="journal article" date="2016" name="Mol. Biol. Evol.">
        <title>Comparative Genomics of Early-Diverging Mushroom-Forming Fungi Provides Insights into the Origins of Lignocellulose Decay Capabilities.</title>
        <authorList>
            <person name="Nagy L.G."/>
            <person name="Riley R."/>
            <person name="Tritt A."/>
            <person name="Adam C."/>
            <person name="Daum C."/>
            <person name="Floudas D."/>
            <person name="Sun H."/>
            <person name="Yadav J.S."/>
            <person name="Pangilinan J."/>
            <person name="Larsson K.H."/>
            <person name="Matsuura K."/>
            <person name="Barry K."/>
            <person name="Labutti K."/>
            <person name="Kuo R."/>
            <person name="Ohm R.A."/>
            <person name="Bhattacharya S.S."/>
            <person name="Shirouzu T."/>
            <person name="Yoshinaga Y."/>
            <person name="Martin F.M."/>
            <person name="Grigoriev I.V."/>
            <person name="Hibbett D.S."/>
        </authorList>
    </citation>
    <scope>NUCLEOTIDE SEQUENCE [LARGE SCALE GENOMIC DNA]</scope>
    <source>
        <strain evidence="2 3">93-53</strain>
    </source>
</reference>
<dbReference type="InParanoid" id="A0A165GK94"/>
<dbReference type="GeneID" id="63819445"/>
<evidence type="ECO:0000256" key="1">
    <source>
        <dbReference type="SAM" id="MobiDB-lite"/>
    </source>
</evidence>
<keyword evidence="3" id="KW-1185">Reference proteome</keyword>